<dbReference type="PROSITE" id="PS00678">
    <property type="entry name" value="WD_REPEATS_1"/>
    <property type="match status" value="1"/>
</dbReference>
<dbReference type="InterPro" id="IPR019775">
    <property type="entry name" value="WD40_repeat_CS"/>
</dbReference>
<dbReference type="PANTHER" id="PTHR19855">
    <property type="entry name" value="WD40 REPEAT PROTEIN 12, 37"/>
    <property type="match status" value="1"/>
</dbReference>
<dbReference type="GO" id="GO:0043021">
    <property type="term" value="F:ribonucleoprotein complex binding"/>
    <property type="evidence" value="ECO:0007669"/>
    <property type="project" value="UniProtKB-UniRule"/>
</dbReference>
<dbReference type="Pfam" id="PF08154">
    <property type="entry name" value="NLE"/>
    <property type="match status" value="1"/>
</dbReference>
<dbReference type="SUPFAM" id="SSF50978">
    <property type="entry name" value="WD40 repeat-like"/>
    <property type="match status" value="1"/>
</dbReference>
<dbReference type="PROSITE" id="PS50294">
    <property type="entry name" value="WD_REPEATS_REGION"/>
    <property type="match status" value="2"/>
</dbReference>
<dbReference type="AlphaFoldDB" id="A0A9P8CDM7"/>
<protein>
    <recommendedName>
        <fullName evidence="6">Ribosome biogenesis protein YTM1</fullName>
    </recommendedName>
</protein>
<dbReference type="GO" id="GO:0000463">
    <property type="term" value="P:maturation of LSU-rRNA from tricistronic rRNA transcript (SSU-rRNA, 5.8S rRNA, LSU-rRNA)"/>
    <property type="evidence" value="ECO:0007669"/>
    <property type="project" value="UniProtKB-UniRule"/>
</dbReference>
<dbReference type="InterPro" id="IPR028599">
    <property type="entry name" value="WDR12/Ytm1"/>
</dbReference>
<feature type="repeat" description="WD" evidence="7">
    <location>
        <begin position="287"/>
        <end position="329"/>
    </location>
</feature>
<sequence length="484" mass="52414">METFISEPAVRQVQVQFFTNSPDIALPEEKQQLIVPTNIGRSGLSQILNSDSMLATPNIVPFQFLINSSFLRTTLEEYLSASGFSTETQIRLEYVRSFIPPIYEASFEHDDWVSSINVLSAHSLSGRDALKFAPGQERILSGSYDGLLRIWNKSGQIIATSPMAGDGGHTQGVKAAKFMSQNKIASAGMDRTIRIWQYTESEDGFSGKLKPKLELYGHKQYIYSLAVHGPSNRILSASGDDKIGVWTTNEASAPEAPSSLLPSSIRSKRRKSTASVSTLQRGPLSLISAHTAPVQGVIFKPDDPTVAYSCSQDHTIRSFDLTTSTLVDTRTTSHPLFSITALPGVSNQLLAAGTSARHITLLDPRMSASTTQAMTLRGHTNLITSLAPDPDSRYGLVSASNDGTCRVWDLRSTRQGTKEEGSGPVGEAMYIIERNSQNGAKRPVGGEGIKVFSVAWDKDVGIVSGGEDKMLQINRGKGVTSIAT</sequence>
<comment type="similarity">
    <text evidence="6">Belongs to the WD repeat WDR12/YTM1 family.</text>
</comment>
<dbReference type="GO" id="GO:0030687">
    <property type="term" value="C:preribosome, large subunit precursor"/>
    <property type="evidence" value="ECO:0007669"/>
    <property type="project" value="UniProtKB-UniRule"/>
</dbReference>
<evidence type="ECO:0000256" key="5">
    <source>
        <dbReference type="ARBA" id="ARBA00023242"/>
    </source>
</evidence>
<dbReference type="Pfam" id="PF00400">
    <property type="entry name" value="WD40"/>
    <property type="match status" value="5"/>
</dbReference>
<proteinExistence type="inferred from homology"/>
<feature type="compositionally biased region" description="Low complexity" evidence="8">
    <location>
        <begin position="253"/>
        <end position="264"/>
    </location>
</feature>
<evidence type="ECO:0000313" key="10">
    <source>
        <dbReference type="EMBL" id="KAG9241456.1"/>
    </source>
</evidence>
<dbReference type="GO" id="GO:0070545">
    <property type="term" value="C:PeBoW complex"/>
    <property type="evidence" value="ECO:0007669"/>
    <property type="project" value="TreeGrafter"/>
</dbReference>
<dbReference type="OrthoDB" id="10251381at2759"/>
<dbReference type="Proteomes" id="UP000887226">
    <property type="component" value="Unassembled WGS sequence"/>
</dbReference>
<keyword evidence="5 6" id="KW-0539">Nucleus</keyword>
<comment type="function">
    <text evidence="6">Component of the NOP7 complex, which is required for maturation of the 25S and 5.8S ribosomal RNAs and formation of the 60S ribosome.</text>
</comment>
<evidence type="ECO:0000256" key="3">
    <source>
        <dbReference type="ARBA" id="ARBA00022574"/>
    </source>
</evidence>
<feature type="repeat" description="WD" evidence="7">
    <location>
        <begin position="166"/>
        <end position="206"/>
    </location>
</feature>
<feature type="repeat" description="WD" evidence="7">
    <location>
        <begin position="376"/>
        <end position="418"/>
    </location>
</feature>
<dbReference type="InterPro" id="IPR001680">
    <property type="entry name" value="WD40_rpt"/>
</dbReference>
<dbReference type="InterPro" id="IPR036322">
    <property type="entry name" value="WD40_repeat_dom_sf"/>
</dbReference>
<keyword evidence="4" id="KW-0677">Repeat</keyword>
<evidence type="ECO:0000256" key="6">
    <source>
        <dbReference type="HAMAP-Rule" id="MF_03029"/>
    </source>
</evidence>
<dbReference type="PRINTS" id="PR00320">
    <property type="entry name" value="GPROTEINBRPT"/>
</dbReference>
<feature type="region of interest" description="Disordered" evidence="8">
    <location>
        <begin position="253"/>
        <end position="276"/>
    </location>
</feature>
<dbReference type="InterPro" id="IPR020472">
    <property type="entry name" value="WD40_PAC1"/>
</dbReference>
<dbReference type="EMBL" id="MU254210">
    <property type="protein sequence ID" value="KAG9241456.1"/>
    <property type="molecule type" value="Genomic_DNA"/>
</dbReference>
<comment type="subcellular location">
    <subcellularLocation>
        <location evidence="6">Nucleus</location>
        <location evidence="6">Nucleolus</location>
    </subcellularLocation>
    <subcellularLocation>
        <location evidence="6">Nucleus</location>
        <location evidence="6">Nucleoplasm</location>
    </subcellularLocation>
</comment>
<dbReference type="FunFam" id="2.130.10.10:FF:000593">
    <property type="entry name" value="Ribosome biogenesis protein ytm1"/>
    <property type="match status" value="1"/>
</dbReference>
<dbReference type="Gene3D" id="2.130.10.10">
    <property type="entry name" value="YVTN repeat-like/Quinoprotein amine dehydrogenase"/>
    <property type="match status" value="1"/>
</dbReference>
<name>A0A9P8CDM7_9HELO</name>
<evidence type="ECO:0000313" key="11">
    <source>
        <dbReference type="Proteomes" id="UP000887226"/>
    </source>
</evidence>
<feature type="domain" description="NLE" evidence="9">
    <location>
        <begin position="13"/>
        <end position="79"/>
    </location>
</feature>
<evidence type="ECO:0000256" key="1">
    <source>
        <dbReference type="ARBA" id="ARBA00022517"/>
    </source>
</evidence>
<dbReference type="GO" id="GO:0000466">
    <property type="term" value="P:maturation of 5.8S rRNA from tricistronic rRNA transcript (SSU-rRNA, 5.8S rRNA, LSU-rRNA)"/>
    <property type="evidence" value="ECO:0007669"/>
    <property type="project" value="UniProtKB-UniRule"/>
</dbReference>
<dbReference type="InterPro" id="IPR012972">
    <property type="entry name" value="NLE"/>
</dbReference>
<dbReference type="PROSITE" id="PS50082">
    <property type="entry name" value="WD_REPEATS_2"/>
    <property type="match status" value="5"/>
</dbReference>
<evidence type="ECO:0000256" key="4">
    <source>
        <dbReference type="ARBA" id="ARBA00022737"/>
    </source>
</evidence>
<feature type="repeat" description="WD" evidence="7">
    <location>
        <begin position="215"/>
        <end position="256"/>
    </location>
</feature>
<dbReference type="HAMAP" id="MF_03029">
    <property type="entry name" value="WDR12"/>
    <property type="match status" value="1"/>
</dbReference>
<evidence type="ECO:0000259" key="9">
    <source>
        <dbReference type="Pfam" id="PF08154"/>
    </source>
</evidence>
<evidence type="ECO:0000256" key="2">
    <source>
        <dbReference type="ARBA" id="ARBA00022552"/>
    </source>
</evidence>
<dbReference type="InterPro" id="IPR015943">
    <property type="entry name" value="WD40/YVTN_repeat-like_dom_sf"/>
</dbReference>
<keyword evidence="11" id="KW-1185">Reference proteome</keyword>
<evidence type="ECO:0000256" key="7">
    <source>
        <dbReference type="PROSITE-ProRule" id="PRU00221"/>
    </source>
</evidence>
<keyword evidence="2 6" id="KW-0698">rRNA processing</keyword>
<gene>
    <name evidence="6" type="primary">YTM1</name>
    <name evidence="10" type="ORF">BJ878DRAFT_520692</name>
</gene>
<dbReference type="PANTHER" id="PTHR19855:SF11">
    <property type="entry name" value="RIBOSOME BIOGENESIS PROTEIN WDR12"/>
    <property type="match status" value="1"/>
</dbReference>
<keyword evidence="3 7" id="KW-0853">WD repeat</keyword>
<dbReference type="GO" id="GO:0005654">
    <property type="term" value="C:nucleoplasm"/>
    <property type="evidence" value="ECO:0007669"/>
    <property type="project" value="UniProtKB-SubCell"/>
</dbReference>
<accession>A0A9P8CDM7</accession>
<comment type="subunit">
    <text evidence="6">Component of the NOP7 complex, composed of ERB1, NOP7 and YTM1. Within the NOP7 complex ERB1 appears to interact directly with NOP7 and YTM1. The NOP7 complex also associates with the 66S pre-ribosome.</text>
</comment>
<dbReference type="CDD" id="cd00200">
    <property type="entry name" value="WD40"/>
    <property type="match status" value="1"/>
</dbReference>
<comment type="caution">
    <text evidence="10">The sequence shown here is derived from an EMBL/GenBank/DDBJ whole genome shotgun (WGS) entry which is preliminary data.</text>
</comment>
<evidence type="ECO:0000256" key="8">
    <source>
        <dbReference type="SAM" id="MobiDB-lite"/>
    </source>
</evidence>
<organism evidence="10 11">
    <name type="scientific">Calycina marina</name>
    <dbReference type="NCBI Taxonomy" id="1763456"/>
    <lineage>
        <taxon>Eukaryota</taxon>
        <taxon>Fungi</taxon>
        <taxon>Dikarya</taxon>
        <taxon>Ascomycota</taxon>
        <taxon>Pezizomycotina</taxon>
        <taxon>Leotiomycetes</taxon>
        <taxon>Helotiales</taxon>
        <taxon>Pezizellaceae</taxon>
        <taxon>Calycina</taxon>
    </lineage>
</organism>
<feature type="repeat" description="WD" evidence="7">
    <location>
        <begin position="129"/>
        <end position="152"/>
    </location>
</feature>
<dbReference type="SMART" id="SM00320">
    <property type="entry name" value="WD40"/>
    <property type="match status" value="6"/>
</dbReference>
<reference evidence="10" key="1">
    <citation type="journal article" date="2021" name="IMA Fungus">
        <title>Genomic characterization of three marine fungi, including Emericellopsis atlantica sp. nov. with signatures of a generalist lifestyle and marine biomass degradation.</title>
        <authorList>
            <person name="Hagestad O.C."/>
            <person name="Hou L."/>
            <person name="Andersen J.H."/>
            <person name="Hansen E.H."/>
            <person name="Altermark B."/>
            <person name="Li C."/>
            <person name="Kuhnert E."/>
            <person name="Cox R.J."/>
            <person name="Crous P.W."/>
            <person name="Spatafora J.W."/>
            <person name="Lail K."/>
            <person name="Amirebrahimi M."/>
            <person name="Lipzen A."/>
            <person name="Pangilinan J."/>
            <person name="Andreopoulos W."/>
            <person name="Hayes R.D."/>
            <person name="Ng V."/>
            <person name="Grigoriev I.V."/>
            <person name="Jackson S.A."/>
            <person name="Sutton T.D.S."/>
            <person name="Dobson A.D.W."/>
            <person name="Rama T."/>
        </authorList>
    </citation>
    <scope>NUCLEOTIDE SEQUENCE</scope>
    <source>
        <strain evidence="10">TRa3180A</strain>
    </source>
</reference>
<keyword evidence="1 6" id="KW-0690">Ribosome biogenesis</keyword>